<dbReference type="EMBL" id="UINC01037153">
    <property type="protein sequence ID" value="SVB32220.1"/>
    <property type="molecule type" value="Genomic_DNA"/>
</dbReference>
<dbReference type="GO" id="GO:0003700">
    <property type="term" value="F:DNA-binding transcription factor activity"/>
    <property type="evidence" value="ECO:0007669"/>
    <property type="project" value="TreeGrafter"/>
</dbReference>
<dbReference type="Pfam" id="PF09339">
    <property type="entry name" value="HTH_IclR"/>
    <property type="match status" value="1"/>
</dbReference>
<keyword evidence="3" id="KW-0804">Transcription</keyword>
<name>A0A382D1A7_9ZZZZ</name>
<proteinExistence type="predicted"/>
<keyword evidence="1" id="KW-0805">Transcription regulation</keyword>
<evidence type="ECO:0000256" key="3">
    <source>
        <dbReference type="ARBA" id="ARBA00023163"/>
    </source>
</evidence>
<dbReference type="GO" id="GO:0045892">
    <property type="term" value="P:negative regulation of DNA-templated transcription"/>
    <property type="evidence" value="ECO:0007669"/>
    <property type="project" value="TreeGrafter"/>
</dbReference>
<dbReference type="InterPro" id="IPR029016">
    <property type="entry name" value="GAF-like_dom_sf"/>
</dbReference>
<evidence type="ECO:0000256" key="2">
    <source>
        <dbReference type="ARBA" id="ARBA00023125"/>
    </source>
</evidence>
<feature type="domain" description="HTH iclR-type" evidence="4">
    <location>
        <begin position="4"/>
        <end position="64"/>
    </location>
</feature>
<dbReference type="InterPro" id="IPR036388">
    <property type="entry name" value="WH-like_DNA-bd_sf"/>
</dbReference>
<dbReference type="SUPFAM" id="SSF46785">
    <property type="entry name" value="Winged helix' DNA-binding domain"/>
    <property type="match status" value="1"/>
</dbReference>
<dbReference type="Gene3D" id="1.10.10.10">
    <property type="entry name" value="Winged helix-like DNA-binding domain superfamily/Winged helix DNA-binding domain"/>
    <property type="match status" value="1"/>
</dbReference>
<dbReference type="GO" id="GO:0003677">
    <property type="term" value="F:DNA binding"/>
    <property type="evidence" value="ECO:0007669"/>
    <property type="project" value="UniProtKB-KW"/>
</dbReference>
<dbReference type="PROSITE" id="PS51078">
    <property type="entry name" value="ICLR_ED"/>
    <property type="match status" value="1"/>
</dbReference>
<dbReference type="InterPro" id="IPR005471">
    <property type="entry name" value="Tscrpt_reg_IclR_N"/>
</dbReference>
<evidence type="ECO:0000313" key="6">
    <source>
        <dbReference type="EMBL" id="SVB32220.1"/>
    </source>
</evidence>
<dbReference type="SMART" id="SM00346">
    <property type="entry name" value="HTH_ICLR"/>
    <property type="match status" value="1"/>
</dbReference>
<dbReference type="InterPro" id="IPR050707">
    <property type="entry name" value="HTH_MetabolicPath_Reg"/>
</dbReference>
<dbReference type="Gene3D" id="3.30.450.40">
    <property type="match status" value="1"/>
</dbReference>
<gene>
    <name evidence="6" type="ORF">METZ01_LOCUS185074</name>
</gene>
<dbReference type="PANTHER" id="PTHR30136:SF24">
    <property type="entry name" value="HTH-TYPE TRANSCRIPTIONAL REPRESSOR ALLR"/>
    <property type="match status" value="1"/>
</dbReference>
<feature type="non-terminal residue" evidence="6">
    <location>
        <position position="1"/>
    </location>
</feature>
<organism evidence="6">
    <name type="scientific">marine metagenome</name>
    <dbReference type="NCBI Taxonomy" id="408172"/>
    <lineage>
        <taxon>unclassified sequences</taxon>
        <taxon>metagenomes</taxon>
        <taxon>ecological metagenomes</taxon>
    </lineage>
</organism>
<protein>
    <recommendedName>
        <fullName evidence="7">HTH iclR-type domain-containing protein</fullName>
    </recommendedName>
</protein>
<dbReference type="PANTHER" id="PTHR30136">
    <property type="entry name" value="HELIX-TURN-HELIX TRANSCRIPTIONAL REGULATOR, ICLR FAMILY"/>
    <property type="match status" value="1"/>
</dbReference>
<dbReference type="CDD" id="cd00090">
    <property type="entry name" value="HTH_ARSR"/>
    <property type="match status" value="1"/>
</dbReference>
<dbReference type="InterPro" id="IPR014757">
    <property type="entry name" value="Tscrpt_reg_IclR_C"/>
</dbReference>
<sequence length="228" mass="25120">MASVQSIQRAFRLLQALADEPAGITELSRRVDLPTSTVARILATLEKAGAAERIDDGSTYRIGPAVRTMGAQADPGQDLYTLARPHMVDLVDQLFENVGLSIPSGYEMQYVGQVNCANPVQVRDWTGTSLPMHIVPSGLVVLAYWPDGAVNRFLGRRLDRYTVNTETRPAKIRERLAAIRRDGHVWCHEEYSEGINSVAAPIFDDGMGVVGALHCHGPSYRFPDESMR</sequence>
<evidence type="ECO:0000256" key="1">
    <source>
        <dbReference type="ARBA" id="ARBA00023015"/>
    </source>
</evidence>
<keyword evidence="2" id="KW-0238">DNA-binding</keyword>
<reference evidence="6" key="1">
    <citation type="submission" date="2018-05" db="EMBL/GenBank/DDBJ databases">
        <authorList>
            <person name="Lanie J.A."/>
            <person name="Ng W.-L."/>
            <person name="Kazmierczak K.M."/>
            <person name="Andrzejewski T.M."/>
            <person name="Davidsen T.M."/>
            <person name="Wayne K.J."/>
            <person name="Tettelin H."/>
            <person name="Glass J.I."/>
            <person name="Rusch D."/>
            <person name="Podicherti R."/>
            <person name="Tsui H.-C.T."/>
            <person name="Winkler M.E."/>
        </authorList>
    </citation>
    <scope>NUCLEOTIDE SEQUENCE</scope>
</reference>
<evidence type="ECO:0008006" key="7">
    <source>
        <dbReference type="Google" id="ProtNLM"/>
    </source>
</evidence>
<dbReference type="AlphaFoldDB" id="A0A382D1A7"/>
<feature type="domain" description="IclR-ED" evidence="5">
    <location>
        <begin position="65"/>
        <end position="228"/>
    </location>
</feature>
<evidence type="ECO:0000259" key="4">
    <source>
        <dbReference type="PROSITE" id="PS51077"/>
    </source>
</evidence>
<dbReference type="InterPro" id="IPR036390">
    <property type="entry name" value="WH_DNA-bd_sf"/>
</dbReference>
<dbReference type="Pfam" id="PF01614">
    <property type="entry name" value="IclR_C"/>
    <property type="match status" value="1"/>
</dbReference>
<dbReference type="InterPro" id="IPR011991">
    <property type="entry name" value="ArsR-like_HTH"/>
</dbReference>
<accession>A0A382D1A7</accession>
<feature type="non-terminal residue" evidence="6">
    <location>
        <position position="228"/>
    </location>
</feature>
<dbReference type="SUPFAM" id="SSF55781">
    <property type="entry name" value="GAF domain-like"/>
    <property type="match status" value="1"/>
</dbReference>
<dbReference type="PROSITE" id="PS51077">
    <property type="entry name" value="HTH_ICLR"/>
    <property type="match status" value="1"/>
</dbReference>
<evidence type="ECO:0000259" key="5">
    <source>
        <dbReference type="PROSITE" id="PS51078"/>
    </source>
</evidence>